<feature type="chain" id="PRO_5022888812" evidence="2">
    <location>
        <begin position="27"/>
        <end position="330"/>
    </location>
</feature>
<gene>
    <name evidence="3" type="ORF">FHP25_01400</name>
</gene>
<comment type="similarity">
    <text evidence="1">Belongs to the UPF0065 (bug) family.</text>
</comment>
<reference evidence="3 4" key="1">
    <citation type="submission" date="2019-06" db="EMBL/GenBank/DDBJ databases">
        <title>New taxonomy in bacterial strain CC-CFT640, isolated from vineyard.</title>
        <authorList>
            <person name="Lin S.-Y."/>
            <person name="Tsai C.-F."/>
            <person name="Young C.-C."/>
        </authorList>
    </citation>
    <scope>NUCLEOTIDE SEQUENCE [LARGE SCALE GENOMIC DNA]</scope>
    <source>
        <strain evidence="3 4">CC-CFT640</strain>
    </source>
</reference>
<dbReference type="Proteomes" id="UP000321638">
    <property type="component" value="Unassembled WGS sequence"/>
</dbReference>
<dbReference type="EMBL" id="VDUZ01000001">
    <property type="protein sequence ID" value="TXL82380.1"/>
    <property type="molecule type" value="Genomic_DNA"/>
</dbReference>
<dbReference type="Pfam" id="PF03401">
    <property type="entry name" value="TctC"/>
    <property type="match status" value="1"/>
</dbReference>
<protein>
    <submittedName>
        <fullName evidence="3">Tripartite tricarboxylate transporter substrate binding protein</fullName>
    </submittedName>
</protein>
<dbReference type="AlphaFoldDB" id="A0A5C8PWX6"/>
<evidence type="ECO:0000313" key="4">
    <source>
        <dbReference type="Proteomes" id="UP000321638"/>
    </source>
</evidence>
<dbReference type="InterPro" id="IPR005064">
    <property type="entry name" value="BUG"/>
</dbReference>
<dbReference type="InterPro" id="IPR006311">
    <property type="entry name" value="TAT_signal"/>
</dbReference>
<dbReference type="CDD" id="cd13578">
    <property type="entry name" value="PBP2_Bug27"/>
    <property type="match status" value="1"/>
</dbReference>
<feature type="signal peptide" evidence="2">
    <location>
        <begin position="1"/>
        <end position="26"/>
    </location>
</feature>
<evidence type="ECO:0000256" key="2">
    <source>
        <dbReference type="SAM" id="SignalP"/>
    </source>
</evidence>
<dbReference type="PANTHER" id="PTHR42928">
    <property type="entry name" value="TRICARBOXYLATE-BINDING PROTEIN"/>
    <property type="match status" value="1"/>
</dbReference>
<sequence>MTSSLPRRRLLASGAALITAPFIARAGIAADAYPAKPIRLVLGFAPGGITDILARIVAQHLAATLKTQVIVDNRPGAGGNIAAAQVARAAPDGYALLFGTLGTAVTNQFIYKDMPFDTAKDFVPVALVGSVPNVLLVHRDVPATTVAEYIALAKAKPGSMNYGSTGLGSSSHLGMELFKAMTGIEAENVPYKGSALLLQDLLAGRIPSAMDSISIHLPHIRSGAIRALGVTSPTRAPDLPDVPTIAEVAVPGYDAVVWLYVAAPAGTPEPIVAQLSEAVTSGVRSADIQRQIREVGAVPLPGSAADLARHVAAETVKWKKIVDAAGLQPG</sequence>
<proteinExistence type="inferred from homology"/>
<comment type="caution">
    <text evidence="3">The sequence shown here is derived from an EMBL/GenBank/DDBJ whole genome shotgun (WGS) entry which is preliminary data.</text>
</comment>
<dbReference type="OrthoDB" id="7250553at2"/>
<accession>A0A5C8PWX6</accession>
<dbReference type="RefSeq" id="WP_147845085.1">
    <property type="nucleotide sequence ID" value="NZ_VDUZ01000001.1"/>
</dbReference>
<dbReference type="Gene3D" id="3.40.190.150">
    <property type="entry name" value="Bordetella uptake gene, domain 1"/>
    <property type="match status" value="1"/>
</dbReference>
<name>A0A5C8PWX6_9HYPH</name>
<evidence type="ECO:0000256" key="1">
    <source>
        <dbReference type="ARBA" id="ARBA00006987"/>
    </source>
</evidence>
<organism evidence="3 4">
    <name type="scientific">Vineibacter terrae</name>
    <dbReference type="NCBI Taxonomy" id="2586908"/>
    <lineage>
        <taxon>Bacteria</taxon>
        <taxon>Pseudomonadati</taxon>
        <taxon>Pseudomonadota</taxon>
        <taxon>Alphaproteobacteria</taxon>
        <taxon>Hyphomicrobiales</taxon>
        <taxon>Vineibacter</taxon>
    </lineage>
</organism>
<dbReference type="PROSITE" id="PS51318">
    <property type="entry name" value="TAT"/>
    <property type="match status" value="1"/>
</dbReference>
<dbReference type="Gene3D" id="3.40.190.10">
    <property type="entry name" value="Periplasmic binding protein-like II"/>
    <property type="match status" value="1"/>
</dbReference>
<dbReference type="PIRSF" id="PIRSF017082">
    <property type="entry name" value="YflP"/>
    <property type="match status" value="1"/>
</dbReference>
<keyword evidence="2" id="KW-0732">Signal</keyword>
<dbReference type="InterPro" id="IPR042100">
    <property type="entry name" value="Bug_dom1"/>
</dbReference>
<dbReference type="PANTHER" id="PTHR42928:SF5">
    <property type="entry name" value="BLR1237 PROTEIN"/>
    <property type="match status" value="1"/>
</dbReference>
<evidence type="ECO:0000313" key="3">
    <source>
        <dbReference type="EMBL" id="TXL82380.1"/>
    </source>
</evidence>
<keyword evidence="4" id="KW-1185">Reference proteome</keyword>
<dbReference type="SUPFAM" id="SSF53850">
    <property type="entry name" value="Periplasmic binding protein-like II"/>
    <property type="match status" value="1"/>
</dbReference>